<organism evidence="2 3">
    <name type="scientific">Pleurodeles waltl</name>
    <name type="common">Iberian ribbed newt</name>
    <dbReference type="NCBI Taxonomy" id="8319"/>
    <lineage>
        <taxon>Eukaryota</taxon>
        <taxon>Metazoa</taxon>
        <taxon>Chordata</taxon>
        <taxon>Craniata</taxon>
        <taxon>Vertebrata</taxon>
        <taxon>Euteleostomi</taxon>
        <taxon>Amphibia</taxon>
        <taxon>Batrachia</taxon>
        <taxon>Caudata</taxon>
        <taxon>Salamandroidea</taxon>
        <taxon>Salamandridae</taxon>
        <taxon>Pleurodelinae</taxon>
        <taxon>Pleurodeles</taxon>
    </lineage>
</organism>
<keyword evidence="3" id="KW-1185">Reference proteome</keyword>
<dbReference type="Proteomes" id="UP001066276">
    <property type="component" value="Chromosome 7"/>
</dbReference>
<gene>
    <name evidence="2" type="ORF">NDU88_005140</name>
</gene>
<evidence type="ECO:0000313" key="3">
    <source>
        <dbReference type="Proteomes" id="UP001066276"/>
    </source>
</evidence>
<accession>A0AAV7PG22</accession>
<evidence type="ECO:0000313" key="2">
    <source>
        <dbReference type="EMBL" id="KAJ1126734.1"/>
    </source>
</evidence>
<proteinExistence type="predicted"/>
<protein>
    <submittedName>
        <fullName evidence="2">Uncharacterized protein</fullName>
    </submittedName>
</protein>
<name>A0AAV7PG22_PLEWA</name>
<feature type="region of interest" description="Disordered" evidence="1">
    <location>
        <begin position="63"/>
        <end position="83"/>
    </location>
</feature>
<comment type="caution">
    <text evidence="2">The sequence shown here is derived from an EMBL/GenBank/DDBJ whole genome shotgun (WGS) entry which is preliminary data.</text>
</comment>
<dbReference type="AlphaFoldDB" id="A0AAV7PG22"/>
<reference evidence="2" key="1">
    <citation type="journal article" date="2022" name="bioRxiv">
        <title>Sequencing and chromosome-scale assembly of the giantPleurodeles waltlgenome.</title>
        <authorList>
            <person name="Brown T."/>
            <person name="Elewa A."/>
            <person name="Iarovenko S."/>
            <person name="Subramanian E."/>
            <person name="Araus A.J."/>
            <person name="Petzold A."/>
            <person name="Susuki M."/>
            <person name="Suzuki K.-i.T."/>
            <person name="Hayashi T."/>
            <person name="Toyoda A."/>
            <person name="Oliveira C."/>
            <person name="Osipova E."/>
            <person name="Leigh N.D."/>
            <person name="Simon A."/>
            <person name="Yun M.H."/>
        </authorList>
    </citation>
    <scope>NUCLEOTIDE SEQUENCE</scope>
    <source>
        <strain evidence="2">20211129_DDA</strain>
        <tissue evidence="2">Liver</tissue>
    </source>
</reference>
<dbReference type="EMBL" id="JANPWB010000011">
    <property type="protein sequence ID" value="KAJ1126734.1"/>
    <property type="molecule type" value="Genomic_DNA"/>
</dbReference>
<evidence type="ECO:0000256" key="1">
    <source>
        <dbReference type="SAM" id="MobiDB-lite"/>
    </source>
</evidence>
<sequence>MQYAPIEKLYKVTEEISEVVMADRLVLVSIRRRQTKDVMVNRMRSHRENHWCGSALHYTEEAGSRLVQDENEVNKGTGLDRLR</sequence>